<dbReference type="RefSeq" id="XP_007916337.1">
    <property type="nucleotide sequence ID" value="XM_007918146.1"/>
</dbReference>
<proteinExistence type="predicted"/>
<evidence type="ECO:0000256" key="1">
    <source>
        <dbReference type="SAM" id="MobiDB-lite"/>
    </source>
</evidence>
<reference evidence="3" key="1">
    <citation type="journal article" date="2013" name="Genome Announc.">
        <title>Draft genome sequence of the ascomycete Phaeoacremonium aleophilum strain UCR-PA7, a causal agent of the esca disease complex in grapevines.</title>
        <authorList>
            <person name="Blanco-Ulate B."/>
            <person name="Rolshausen P."/>
            <person name="Cantu D."/>
        </authorList>
    </citation>
    <scope>NUCLEOTIDE SEQUENCE [LARGE SCALE GENOMIC DNA]</scope>
    <source>
        <strain evidence="3">UCR-PA7</strain>
    </source>
</reference>
<accession>R8BI00</accession>
<feature type="compositionally biased region" description="Pro residues" evidence="1">
    <location>
        <begin position="295"/>
        <end position="310"/>
    </location>
</feature>
<dbReference type="eggNOG" id="ENOG502R2EP">
    <property type="taxonomic scope" value="Eukaryota"/>
</dbReference>
<feature type="compositionally biased region" description="Low complexity" evidence="1">
    <location>
        <begin position="411"/>
        <end position="424"/>
    </location>
</feature>
<feature type="compositionally biased region" description="Low complexity" evidence="1">
    <location>
        <begin position="472"/>
        <end position="486"/>
    </location>
</feature>
<evidence type="ECO:0000313" key="2">
    <source>
        <dbReference type="EMBL" id="EON98867.1"/>
    </source>
</evidence>
<protein>
    <submittedName>
        <fullName evidence="2">Uncharacterized protein</fullName>
    </submittedName>
</protein>
<feature type="compositionally biased region" description="Basic and acidic residues" evidence="1">
    <location>
        <begin position="370"/>
        <end position="384"/>
    </location>
</feature>
<dbReference type="HOGENOM" id="CLU_022034_0_0_1"/>
<feature type="compositionally biased region" description="Low complexity" evidence="1">
    <location>
        <begin position="544"/>
        <end position="553"/>
    </location>
</feature>
<feature type="compositionally biased region" description="Low complexity" evidence="1">
    <location>
        <begin position="512"/>
        <end position="534"/>
    </location>
</feature>
<feature type="compositionally biased region" description="Low complexity" evidence="1">
    <location>
        <begin position="565"/>
        <end position="589"/>
    </location>
</feature>
<evidence type="ECO:0000313" key="3">
    <source>
        <dbReference type="Proteomes" id="UP000014074"/>
    </source>
</evidence>
<feature type="region of interest" description="Disordered" evidence="1">
    <location>
        <begin position="226"/>
        <end position="715"/>
    </location>
</feature>
<dbReference type="Proteomes" id="UP000014074">
    <property type="component" value="Unassembled WGS sequence"/>
</dbReference>
<feature type="compositionally biased region" description="Basic and acidic residues" evidence="1">
    <location>
        <begin position="278"/>
        <end position="293"/>
    </location>
</feature>
<organism evidence="2 3">
    <name type="scientific">Phaeoacremonium minimum (strain UCR-PA7)</name>
    <name type="common">Esca disease fungus</name>
    <name type="synonym">Togninia minima</name>
    <dbReference type="NCBI Taxonomy" id="1286976"/>
    <lineage>
        <taxon>Eukaryota</taxon>
        <taxon>Fungi</taxon>
        <taxon>Dikarya</taxon>
        <taxon>Ascomycota</taxon>
        <taxon>Pezizomycotina</taxon>
        <taxon>Sordariomycetes</taxon>
        <taxon>Sordariomycetidae</taxon>
        <taxon>Togniniales</taxon>
        <taxon>Togniniaceae</taxon>
        <taxon>Phaeoacremonium</taxon>
    </lineage>
</organism>
<keyword evidence="3" id="KW-1185">Reference proteome</keyword>
<feature type="compositionally biased region" description="Basic residues" evidence="1">
    <location>
        <begin position="92"/>
        <end position="101"/>
    </location>
</feature>
<dbReference type="GeneID" id="19326172"/>
<feature type="compositionally biased region" description="Low complexity" evidence="1">
    <location>
        <begin position="227"/>
        <end position="241"/>
    </location>
</feature>
<dbReference type="OrthoDB" id="428854at2759"/>
<feature type="compositionally biased region" description="Polar residues" evidence="1">
    <location>
        <begin position="256"/>
        <end position="267"/>
    </location>
</feature>
<gene>
    <name evidence="2" type="ORF">UCRPA7_5601</name>
</gene>
<dbReference type="EMBL" id="KB933187">
    <property type="protein sequence ID" value="EON98867.1"/>
    <property type="molecule type" value="Genomic_DNA"/>
</dbReference>
<feature type="region of interest" description="Disordered" evidence="1">
    <location>
        <begin position="1"/>
        <end position="211"/>
    </location>
</feature>
<dbReference type="AlphaFoldDB" id="R8BI00"/>
<sequence length="741" mass="76595">MAGDSSFGTNNPFRRKSATSTAASNAVPPPGSSASSSAFLDGEVPSPFRSDSPAGPPLSQPPLSSHSTGDDFQQLLRALPKSDAPPPSTTFQKKKPVKKVRVQSPPPSSPESAHAVHAYPKYPRPNRSDDEESTSSSESLSTDRDDPFSNAPPGMADDVGLGDDRIEQPSLPPSQPVGIGHAPPNPFQKTLEDMERSAKEGEQGTAAAKGGMDVGAFRRLLLTGQGPVPAAVSSPAASSPSHLHPTGVAGDGGSITDASSISRQSIFDSAHLPQETPRTSHEISEPELEEARAAKPPPPASKKKPPPPPGSRHGKLIKIELKSEEGRRDTPAADRPGSSGHGSIKVASPTERPSSSDINKPLPPAPARQSVDEDRESIFDREAAGKIPELDIDPEVDVIPSPRPPTPPNASHSSSTPVPNPTSTLRKPAPPPRRQPGHARTDSKPPSITGVPPPLSTSPTAYADDSEQAPPRSSLDSQRSRSSSIRVNISAPAPPPPRRPNHGNRASNSFISPTAVSFASAASSTSATSPSALSDAERSPMGHPPFHGHAPPHLAEAISPGSDFGAISPGASISIPSSVSAPHIPHSASQPKLFPPPPPPARNSSVRVPGGGRPPSVSSFDGTSRRVPREREGGAPAPPPPPRPRARGSSKGSMDAPSLGQRRTSVDSVKVMGGRVVEEPSTAAGAVVGSVSEEPGELGEEQGGGRPRSQTQDSAANDILADLDALQREVDAARAQFAKGG</sequence>
<feature type="compositionally biased region" description="Polar residues" evidence="1">
    <location>
        <begin position="1"/>
        <end position="12"/>
    </location>
</feature>
<feature type="compositionally biased region" description="Basic and acidic residues" evidence="1">
    <location>
        <begin position="317"/>
        <end position="332"/>
    </location>
</feature>
<feature type="compositionally biased region" description="Low complexity" evidence="1">
    <location>
        <begin position="22"/>
        <end position="38"/>
    </location>
</feature>
<feature type="compositionally biased region" description="Basic and acidic residues" evidence="1">
    <location>
        <begin position="190"/>
        <end position="202"/>
    </location>
</feature>
<feature type="compositionally biased region" description="Basic and acidic residues" evidence="1">
    <location>
        <begin position="623"/>
        <end position="633"/>
    </location>
</feature>
<name>R8BI00_PHAM7</name>
<dbReference type="KEGG" id="tmn:UCRPA7_5601"/>